<organism evidence="1 2">
    <name type="scientific">Trichomalopsis sarcophagae</name>
    <dbReference type="NCBI Taxonomy" id="543379"/>
    <lineage>
        <taxon>Eukaryota</taxon>
        <taxon>Metazoa</taxon>
        <taxon>Ecdysozoa</taxon>
        <taxon>Arthropoda</taxon>
        <taxon>Hexapoda</taxon>
        <taxon>Insecta</taxon>
        <taxon>Pterygota</taxon>
        <taxon>Neoptera</taxon>
        <taxon>Endopterygota</taxon>
        <taxon>Hymenoptera</taxon>
        <taxon>Apocrita</taxon>
        <taxon>Proctotrupomorpha</taxon>
        <taxon>Chalcidoidea</taxon>
        <taxon>Pteromalidae</taxon>
        <taxon>Pteromalinae</taxon>
        <taxon>Trichomalopsis</taxon>
    </lineage>
</organism>
<dbReference type="EMBL" id="NNAY01002870">
    <property type="protein sequence ID" value="OXU20406.1"/>
    <property type="molecule type" value="Genomic_DNA"/>
</dbReference>
<protein>
    <submittedName>
        <fullName evidence="1">Uncharacterized protein</fullName>
    </submittedName>
</protein>
<gene>
    <name evidence="1" type="ORF">TSAR_016421</name>
</gene>
<proteinExistence type="predicted"/>
<accession>A0A232EQ33</accession>
<sequence>MFKRDIIVTSFTVLKKVVKKEHQKSDPDFFKALLGPALFSTLDLIRRVGLTESRTPDSLVTTTLTTQSAVVNNANMSFSGVSASGVSTVATPFLNITIFPMNTAIILHEPMDTNISATNSTCCYSRVASNSHRGW</sequence>
<name>A0A232EQ33_9HYME</name>
<comment type="caution">
    <text evidence="1">The sequence shown here is derived from an EMBL/GenBank/DDBJ whole genome shotgun (WGS) entry which is preliminary data.</text>
</comment>
<evidence type="ECO:0000313" key="1">
    <source>
        <dbReference type="EMBL" id="OXU20406.1"/>
    </source>
</evidence>
<keyword evidence="2" id="KW-1185">Reference proteome</keyword>
<reference evidence="1 2" key="1">
    <citation type="journal article" date="2017" name="Curr. Biol.">
        <title>The Evolution of Venom by Co-option of Single-Copy Genes.</title>
        <authorList>
            <person name="Martinson E.O."/>
            <person name="Mrinalini"/>
            <person name="Kelkar Y.D."/>
            <person name="Chang C.H."/>
            <person name="Werren J.H."/>
        </authorList>
    </citation>
    <scope>NUCLEOTIDE SEQUENCE [LARGE SCALE GENOMIC DNA]</scope>
    <source>
        <strain evidence="1 2">Alberta</strain>
        <tissue evidence="1">Whole body</tissue>
    </source>
</reference>
<dbReference type="AlphaFoldDB" id="A0A232EQ33"/>
<evidence type="ECO:0000313" key="2">
    <source>
        <dbReference type="Proteomes" id="UP000215335"/>
    </source>
</evidence>
<dbReference type="Proteomes" id="UP000215335">
    <property type="component" value="Unassembled WGS sequence"/>
</dbReference>